<reference evidence="1 2" key="1">
    <citation type="submission" date="2023-12" db="EMBL/GenBank/DDBJ databases">
        <title>Description of new species of Mycobacterium terrae complex isolated from sewage at the Sao Paulo Zoological Park Foundation in Brazil.</title>
        <authorList>
            <person name="Romagnoli C.L."/>
            <person name="Conceicao E.C."/>
            <person name="Machado E."/>
            <person name="Barreto L.B.P.F."/>
            <person name="Sharma A."/>
            <person name="Silva N.M."/>
            <person name="Marques L.E."/>
            <person name="Juliana M.A."/>
            <person name="Lourenco M.C.S."/>
            <person name="Digiampietri L.A."/>
            <person name="Suffys P.N."/>
            <person name="Viana-Niero C."/>
        </authorList>
    </citation>
    <scope>NUCLEOTIDE SEQUENCE [LARGE SCALE GENOMIC DNA]</scope>
    <source>
        <strain evidence="1 2">MYC340</strain>
    </source>
</reference>
<evidence type="ECO:0000313" key="1">
    <source>
        <dbReference type="EMBL" id="MEB3032283.1"/>
    </source>
</evidence>
<proteinExistence type="predicted"/>
<sequence>MSAPTPALTTREVAEKIGTDPKTLRVFLRATSEGVGSGSRYSFTAKDVAPLKAKFTKWLAEREASKKAKVDEAKSA</sequence>
<dbReference type="EMBL" id="JAYJJU010000010">
    <property type="protein sequence ID" value="MEB3032283.1"/>
    <property type="molecule type" value="Genomic_DNA"/>
</dbReference>
<protein>
    <recommendedName>
        <fullName evidence="3">Helix-turn-helix domain-containing protein</fullName>
    </recommendedName>
</protein>
<name>A0ABU5XWG9_9MYCO</name>
<keyword evidence="2" id="KW-1185">Reference proteome</keyword>
<dbReference type="RefSeq" id="WP_224974873.1">
    <property type="nucleotide sequence ID" value="NZ_JAYJJU010000010.1"/>
</dbReference>
<accession>A0ABU5XWG9</accession>
<comment type="caution">
    <text evidence="1">The sequence shown here is derived from an EMBL/GenBank/DDBJ whole genome shotgun (WGS) entry which is preliminary data.</text>
</comment>
<organism evidence="1 2">
    <name type="scientific">[Mycobacterium] nativiensis</name>
    <dbReference type="NCBI Taxonomy" id="2855503"/>
    <lineage>
        <taxon>Bacteria</taxon>
        <taxon>Bacillati</taxon>
        <taxon>Actinomycetota</taxon>
        <taxon>Actinomycetes</taxon>
        <taxon>Mycobacteriales</taxon>
        <taxon>Mycobacteriaceae</taxon>
        <taxon>Mycolicibacter</taxon>
    </lineage>
</organism>
<evidence type="ECO:0000313" key="2">
    <source>
        <dbReference type="Proteomes" id="UP001298593"/>
    </source>
</evidence>
<gene>
    <name evidence="1" type="ORF">KV113_12030</name>
</gene>
<evidence type="ECO:0008006" key="3">
    <source>
        <dbReference type="Google" id="ProtNLM"/>
    </source>
</evidence>
<dbReference type="Proteomes" id="UP001298593">
    <property type="component" value="Unassembled WGS sequence"/>
</dbReference>